<dbReference type="Proteomes" id="UP001138540">
    <property type="component" value="Unassembled WGS sequence"/>
</dbReference>
<dbReference type="PANTHER" id="PTHR32114:SF2">
    <property type="entry name" value="ABC TRANSPORTER ABCH.3"/>
    <property type="match status" value="1"/>
</dbReference>
<protein>
    <submittedName>
        <fullName evidence="2">DNA sulfur modification protein DndD</fullName>
    </submittedName>
</protein>
<feature type="domain" description="Rad50/SbcC-type AAA" evidence="1">
    <location>
        <begin position="6"/>
        <end position="220"/>
    </location>
</feature>
<reference evidence="2 3" key="1">
    <citation type="submission" date="2020-08" db="EMBL/GenBank/DDBJ databases">
        <title>Exploring microbial biodiversity for novel pathways involved in the catabolism of aromatic compounds derived from lignin.</title>
        <authorList>
            <person name="Elkins J."/>
        </authorList>
    </citation>
    <scope>NUCLEOTIDE SEQUENCE [LARGE SCALE GENOMIC DNA]</scope>
    <source>
        <strain evidence="2 3">B1D3A</strain>
    </source>
</reference>
<sequence length="666" mass="74805">MILDELVLHDFGVYGGRQRIALTPTARDKPIILFGGLNGGGKTTLLDALQLCFFGNVAQCAGRGDLTYDEYLRRSVHHGAEASEAAIEVAFRHTVDGEVQNWRLTRSWSAGEQVRERFQVIRNDRLDRAASEQWSAQVEDFIPARIAHLFLFDGEKVEGYADLAQAPILIRTAIQNLLGLDIVERLNADLVTIERRKKTELKAPEDAEALNALRDQIRQVAAARSGVVRERAAALVDIDRLRRTVSELDQRYQREGGSLYEDRGRLEAELSVSRRAEDAVHRSMRDLAAGAAPLALVTHLLDDIVEQAKREELSRRSAHTAEIIADEHAALLQLPALAKLSAKDRAAFLAYSTARIDTLRSAAGEPCLLELDAGTHALVTSLLDGDLTEIRRQGADLVAQGQQLAATIEHAKLMVSAIPSEGAIADLISQRDIAHNELRIAEYEQGRRDAELSRLDRELETLREKETRLLESVARAEFEREDVSRILIHSSRVRETLGKFRTAVVERHVRRIEAFVLDSFRQLMRKENLITGLRIDPSTFHLELKGSRGRTITAERLSAGERQLLAIAIIWGLARASGRPLPTVIDTPLGRLDSAHRSRLVTRYFPHASHQVMLLSTDEEITRRYYRDLKHSVGRSYRLRFDEDEARTIVEEGYFPDDTPRVEEAA</sequence>
<dbReference type="SUPFAM" id="SSF52540">
    <property type="entry name" value="P-loop containing nucleoside triphosphate hydrolases"/>
    <property type="match status" value="1"/>
</dbReference>
<gene>
    <name evidence="2" type="ORF">HNP60_003842</name>
</gene>
<evidence type="ECO:0000313" key="2">
    <source>
        <dbReference type="EMBL" id="MBB5987868.1"/>
    </source>
</evidence>
<evidence type="ECO:0000259" key="1">
    <source>
        <dbReference type="Pfam" id="PF13476"/>
    </source>
</evidence>
<dbReference type="InterPro" id="IPR017599">
    <property type="entry name" value="DNA_S_DndD"/>
</dbReference>
<dbReference type="InterPro" id="IPR038729">
    <property type="entry name" value="Rad50/SbcC_AAA"/>
</dbReference>
<dbReference type="NCBIfam" id="TIGR03185">
    <property type="entry name" value="DNA_S_dndD"/>
    <property type="match status" value="1"/>
</dbReference>
<dbReference type="PANTHER" id="PTHR32114">
    <property type="entry name" value="ABC TRANSPORTER ABCH.3"/>
    <property type="match status" value="1"/>
</dbReference>
<dbReference type="Pfam" id="PF13476">
    <property type="entry name" value="AAA_23"/>
    <property type="match status" value="1"/>
</dbReference>
<comment type="caution">
    <text evidence="2">The sequence shown here is derived from an EMBL/GenBank/DDBJ whole genome shotgun (WGS) entry which is preliminary data.</text>
</comment>
<keyword evidence="3" id="KW-1185">Reference proteome</keyword>
<accession>A0ABR6NKQ8</accession>
<evidence type="ECO:0000313" key="3">
    <source>
        <dbReference type="Proteomes" id="UP001138540"/>
    </source>
</evidence>
<dbReference type="Gene3D" id="3.40.50.300">
    <property type="entry name" value="P-loop containing nucleotide triphosphate hydrolases"/>
    <property type="match status" value="2"/>
</dbReference>
<organism evidence="2 3">
    <name type="scientific">Sphingobium lignivorans</name>
    <dbReference type="NCBI Taxonomy" id="2735886"/>
    <lineage>
        <taxon>Bacteria</taxon>
        <taxon>Pseudomonadati</taxon>
        <taxon>Pseudomonadota</taxon>
        <taxon>Alphaproteobacteria</taxon>
        <taxon>Sphingomonadales</taxon>
        <taxon>Sphingomonadaceae</taxon>
        <taxon>Sphingobium</taxon>
    </lineage>
</organism>
<dbReference type="RefSeq" id="WP_184156548.1">
    <property type="nucleotide sequence ID" value="NZ_JACHKA010000001.1"/>
</dbReference>
<proteinExistence type="predicted"/>
<name>A0ABR6NKQ8_9SPHN</name>
<dbReference type="EMBL" id="JACHKA010000001">
    <property type="protein sequence ID" value="MBB5987868.1"/>
    <property type="molecule type" value="Genomic_DNA"/>
</dbReference>
<dbReference type="InterPro" id="IPR027417">
    <property type="entry name" value="P-loop_NTPase"/>
</dbReference>